<evidence type="ECO:0000313" key="2">
    <source>
        <dbReference type="EMBL" id="OGF92318.1"/>
    </source>
</evidence>
<protein>
    <recommendedName>
        <fullName evidence="4">Ig-like domain-containing protein</fullName>
    </recommendedName>
</protein>
<keyword evidence="1" id="KW-0812">Transmembrane</keyword>
<proteinExistence type="predicted"/>
<organism evidence="2 3">
    <name type="scientific">Candidatus Giovannonibacteria bacterium RIFCSPLOWO2_12_FULL_43_26</name>
    <dbReference type="NCBI Taxonomy" id="1798363"/>
    <lineage>
        <taxon>Bacteria</taxon>
        <taxon>Candidatus Giovannoniibacteriota</taxon>
    </lineage>
</organism>
<name>A0A1F5XWM9_9BACT</name>
<dbReference type="EMBL" id="MFIP01000013">
    <property type="protein sequence ID" value="OGF92318.1"/>
    <property type="molecule type" value="Genomic_DNA"/>
</dbReference>
<keyword evidence="1" id="KW-1133">Transmembrane helix</keyword>
<dbReference type="InterPro" id="IPR013783">
    <property type="entry name" value="Ig-like_fold"/>
</dbReference>
<evidence type="ECO:0000256" key="1">
    <source>
        <dbReference type="SAM" id="Phobius"/>
    </source>
</evidence>
<reference evidence="2 3" key="1">
    <citation type="journal article" date="2016" name="Nat. Commun.">
        <title>Thousands of microbial genomes shed light on interconnected biogeochemical processes in an aquifer system.</title>
        <authorList>
            <person name="Anantharaman K."/>
            <person name="Brown C.T."/>
            <person name="Hug L.A."/>
            <person name="Sharon I."/>
            <person name="Castelle C.J."/>
            <person name="Probst A.J."/>
            <person name="Thomas B.C."/>
            <person name="Singh A."/>
            <person name="Wilkins M.J."/>
            <person name="Karaoz U."/>
            <person name="Brodie E.L."/>
            <person name="Williams K.H."/>
            <person name="Hubbard S.S."/>
            <person name="Banfield J.F."/>
        </authorList>
    </citation>
    <scope>NUCLEOTIDE SEQUENCE [LARGE SCALE GENOMIC DNA]</scope>
</reference>
<dbReference type="AlphaFoldDB" id="A0A1F5XWM9"/>
<dbReference type="Gene3D" id="2.60.40.10">
    <property type="entry name" value="Immunoglobulins"/>
    <property type="match status" value="1"/>
</dbReference>
<comment type="caution">
    <text evidence="2">The sequence shown here is derived from an EMBL/GenBank/DDBJ whole genome shotgun (WGS) entry which is preliminary data.</text>
</comment>
<accession>A0A1F5XWM9</accession>
<feature type="transmembrane region" description="Helical" evidence="1">
    <location>
        <begin position="9"/>
        <end position="28"/>
    </location>
</feature>
<gene>
    <name evidence="2" type="ORF">A3H05_00395</name>
</gene>
<evidence type="ECO:0000313" key="3">
    <source>
        <dbReference type="Proteomes" id="UP000177334"/>
    </source>
</evidence>
<evidence type="ECO:0008006" key="4">
    <source>
        <dbReference type="Google" id="ProtNLM"/>
    </source>
</evidence>
<keyword evidence="1" id="KW-0472">Membrane</keyword>
<sequence>MKKVSSPHILGSIFILGVIVVSGVFLFSSNKPSEAAFNSKFIEKVGEGFMAPACGSSGVNDSEFICNDDGTVTARIHWYPEKRLTKTECSNGVDDDGDGDVDGDDGGCASLQDDSETILGLQLAQCSDNIDNDSDGFRDYPADPGCIGGPGINIETRDKPQCSNGIDDPGLDDDGNYTDYNGLIDMADPGCTSPIDNVEYEWLDMGTLACSDGIDNDGNLLTDYPTDPGCASAIDPNEWNPTSWCKYVNFFADSQVSDGRFNFYLGQGTPCYLGATEGFLWPPVPQNSSQSYRVYASSDPTASGGHLFNEGQIFGIVSFTTPNCVLPPLFNYSLSNSGTSNVTKTSGNAFTQNTITKALTSGTTESVTLSLSGVPGGTSYSISNSACSPTCTSVITFTVSPSTPVGTHPITVTGSPLGKQTSFNLVVSGNPMAATCSASPSPALLGQTVTWTAAVSGGTPPLTYSWSGTNIPISPPPSTNPFSIVYSTIGQKTAAVTVTDTDSVTATCLAGVVQINFNPNLEEF</sequence>
<dbReference type="Proteomes" id="UP000177334">
    <property type="component" value="Unassembled WGS sequence"/>
</dbReference>